<dbReference type="Pfam" id="PF07715">
    <property type="entry name" value="Plug"/>
    <property type="match status" value="1"/>
</dbReference>
<dbReference type="Gene3D" id="2.170.130.10">
    <property type="entry name" value="TonB-dependent receptor, plug domain"/>
    <property type="match status" value="1"/>
</dbReference>
<dbReference type="InterPro" id="IPR037066">
    <property type="entry name" value="Plug_dom_sf"/>
</dbReference>
<evidence type="ECO:0000256" key="9">
    <source>
        <dbReference type="ARBA" id="ARBA00023237"/>
    </source>
</evidence>
<feature type="domain" description="TonB-dependent receptor plug" evidence="14">
    <location>
        <begin position="154"/>
        <end position="277"/>
    </location>
</feature>
<dbReference type="InterPro" id="IPR039426">
    <property type="entry name" value="TonB-dep_rcpt-like"/>
</dbReference>
<dbReference type="GO" id="GO:0044718">
    <property type="term" value="P:siderophore transmembrane transport"/>
    <property type="evidence" value="ECO:0007669"/>
    <property type="project" value="TreeGrafter"/>
</dbReference>
<dbReference type="EMBL" id="JRNQ01000005">
    <property type="protein sequence ID" value="KGF45648.1"/>
    <property type="molecule type" value="Genomic_DNA"/>
</dbReference>
<evidence type="ECO:0000256" key="6">
    <source>
        <dbReference type="ARBA" id="ARBA00023077"/>
    </source>
</evidence>
<evidence type="ECO:0000256" key="2">
    <source>
        <dbReference type="ARBA" id="ARBA00022448"/>
    </source>
</evidence>
<dbReference type="SUPFAM" id="SSF49464">
    <property type="entry name" value="Carboxypeptidase regulatory domain-like"/>
    <property type="match status" value="1"/>
</dbReference>
<dbReference type="Pfam" id="PF13715">
    <property type="entry name" value="CarbopepD_reg_2"/>
    <property type="match status" value="1"/>
</dbReference>
<dbReference type="InterPro" id="IPR000531">
    <property type="entry name" value="Beta-barrel_TonB"/>
</dbReference>
<dbReference type="GO" id="GO:0015344">
    <property type="term" value="F:siderophore uptake transmembrane transporter activity"/>
    <property type="evidence" value="ECO:0007669"/>
    <property type="project" value="TreeGrafter"/>
</dbReference>
<name>A0A096AEV6_9BACT</name>
<reference evidence="15 16" key="1">
    <citation type="submission" date="2014-07" db="EMBL/GenBank/DDBJ databases">
        <authorList>
            <person name="McCorrison J."/>
            <person name="Sanka R."/>
            <person name="Torralba M."/>
            <person name="Gillis M."/>
            <person name="Haft D.H."/>
            <person name="Methe B."/>
            <person name="Sutton G."/>
            <person name="Nelson K.E."/>
        </authorList>
    </citation>
    <scope>NUCLEOTIDE SEQUENCE [LARGE SCALE GENOMIC DNA]</scope>
    <source>
        <strain evidence="15 16">DNF00320</strain>
    </source>
</reference>
<dbReference type="SUPFAM" id="SSF56935">
    <property type="entry name" value="Porins"/>
    <property type="match status" value="1"/>
</dbReference>
<evidence type="ECO:0000256" key="4">
    <source>
        <dbReference type="ARBA" id="ARBA00022692"/>
    </source>
</evidence>
<comment type="subcellular location">
    <subcellularLocation>
        <location evidence="1 10">Cell outer membrane</location>
        <topology evidence="1 10">Multi-pass membrane protein</topology>
    </subcellularLocation>
</comment>
<dbReference type="InterPro" id="IPR008969">
    <property type="entry name" value="CarboxyPept-like_regulatory"/>
</dbReference>
<dbReference type="Proteomes" id="UP000029525">
    <property type="component" value="Unassembled WGS sequence"/>
</dbReference>
<dbReference type="Gene3D" id="2.40.170.20">
    <property type="entry name" value="TonB-dependent receptor, beta-barrel domain"/>
    <property type="match status" value="1"/>
</dbReference>
<evidence type="ECO:0000313" key="15">
    <source>
        <dbReference type="EMBL" id="KGF45648.1"/>
    </source>
</evidence>
<keyword evidence="3 10" id="KW-1134">Transmembrane beta strand</keyword>
<feature type="signal peptide" evidence="12">
    <location>
        <begin position="1"/>
        <end position="22"/>
    </location>
</feature>
<dbReference type="Gene3D" id="2.60.40.1120">
    <property type="entry name" value="Carboxypeptidase-like, regulatory domain"/>
    <property type="match status" value="1"/>
</dbReference>
<keyword evidence="5 12" id="KW-0732">Signal</keyword>
<keyword evidence="9 10" id="KW-0998">Cell outer membrane</keyword>
<dbReference type="InterPro" id="IPR023996">
    <property type="entry name" value="TonB-dep_OMP_SusC/RagA"/>
</dbReference>
<keyword evidence="8" id="KW-0675">Receptor</keyword>
<dbReference type="PANTHER" id="PTHR30069:SF29">
    <property type="entry name" value="HEMOGLOBIN AND HEMOGLOBIN-HAPTOGLOBIN-BINDING PROTEIN 1-RELATED"/>
    <property type="match status" value="1"/>
</dbReference>
<dbReference type="FunFam" id="2.60.40.1120:FF:000003">
    <property type="entry name" value="Outer membrane protein Omp121"/>
    <property type="match status" value="1"/>
</dbReference>
<proteinExistence type="inferred from homology"/>
<evidence type="ECO:0000256" key="5">
    <source>
        <dbReference type="ARBA" id="ARBA00022729"/>
    </source>
</evidence>
<feature type="domain" description="TonB-dependent receptor-like beta-barrel" evidence="13">
    <location>
        <begin position="460"/>
        <end position="994"/>
    </location>
</feature>
<dbReference type="PANTHER" id="PTHR30069">
    <property type="entry name" value="TONB-DEPENDENT OUTER MEMBRANE RECEPTOR"/>
    <property type="match status" value="1"/>
</dbReference>
<evidence type="ECO:0000256" key="11">
    <source>
        <dbReference type="RuleBase" id="RU003357"/>
    </source>
</evidence>
<dbReference type="PROSITE" id="PS52016">
    <property type="entry name" value="TONB_DEPENDENT_REC_3"/>
    <property type="match status" value="1"/>
</dbReference>
<evidence type="ECO:0000256" key="3">
    <source>
        <dbReference type="ARBA" id="ARBA00022452"/>
    </source>
</evidence>
<evidence type="ECO:0000259" key="13">
    <source>
        <dbReference type="Pfam" id="PF00593"/>
    </source>
</evidence>
<keyword evidence="6 11" id="KW-0798">TonB box</keyword>
<keyword evidence="2 10" id="KW-0813">Transport</keyword>
<keyword evidence="4 10" id="KW-0812">Transmembrane</keyword>
<evidence type="ECO:0000256" key="12">
    <source>
        <dbReference type="SAM" id="SignalP"/>
    </source>
</evidence>
<keyword evidence="7 10" id="KW-0472">Membrane</keyword>
<protein>
    <submittedName>
        <fullName evidence="15">Membrane protein</fullName>
    </submittedName>
</protein>
<organism evidence="15 16">
    <name type="scientific">Prevotella bivia DNF00320</name>
    <dbReference type="NCBI Taxonomy" id="1401068"/>
    <lineage>
        <taxon>Bacteria</taxon>
        <taxon>Pseudomonadati</taxon>
        <taxon>Bacteroidota</taxon>
        <taxon>Bacteroidia</taxon>
        <taxon>Bacteroidales</taxon>
        <taxon>Prevotellaceae</taxon>
        <taxon>Prevotella</taxon>
    </lineage>
</organism>
<dbReference type="OrthoDB" id="9768177at2"/>
<dbReference type="InterPro" id="IPR023997">
    <property type="entry name" value="TonB-dep_OMP_SusC/RagA_CS"/>
</dbReference>
<dbReference type="AlphaFoldDB" id="A0A096AEV6"/>
<evidence type="ECO:0000256" key="1">
    <source>
        <dbReference type="ARBA" id="ARBA00004571"/>
    </source>
</evidence>
<evidence type="ECO:0000256" key="7">
    <source>
        <dbReference type="ARBA" id="ARBA00023136"/>
    </source>
</evidence>
<gene>
    <name evidence="15" type="ORF">HMPREF0647_01745</name>
</gene>
<dbReference type="RefSeq" id="WP_036866002.1">
    <property type="nucleotide sequence ID" value="NZ_JRNQ01000005.1"/>
</dbReference>
<dbReference type="NCBIfam" id="TIGR04056">
    <property type="entry name" value="OMP_RagA_SusC"/>
    <property type="match status" value="1"/>
</dbReference>
<evidence type="ECO:0000256" key="8">
    <source>
        <dbReference type="ARBA" id="ARBA00023170"/>
    </source>
</evidence>
<comment type="similarity">
    <text evidence="10 11">Belongs to the TonB-dependent receptor family.</text>
</comment>
<dbReference type="NCBIfam" id="TIGR04057">
    <property type="entry name" value="SusC_RagA_signa"/>
    <property type="match status" value="1"/>
</dbReference>
<feature type="chain" id="PRO_5001916978" evidence="12">
    <location>
        <begin position="23"/>
        <end position="1037"/>
    </location>
</feature>
<comment type="caution">
    <text evidence="15">The sequence shown here is derived from an EMBL/GenBank/DDBJ whole genome shotgun (WGS) entry which is preliminary data.</text>
</comment>
<dbReference type="Pfam" id="PF00593">
    <property type="entry name" value="TonB_dep_Rec_b-barrel"/>
    <property type="match status" value="1"/>
</dbReference>
<evidence type="ECO:0000259" key="14">
    <source>
        <dbReference type="Pfam" id="PF07715"/>
    </source>
</evidence>
<dbReference type="InterPro" id="IPR036942">
    <property type="entry name" value="Beta-barrel_TonB_sf"/>
</dbReference>
<evidence type="ECO:0000256" key="10">
    <source>
        <dbReference type="PROSITE-ProRule" id="PRU01360"/>
    </source>
</evidence>
<dbReference type="InterPro" id="IPR012910">
    <property type="entry name" value="Plug_dom"/>
</dbReference>
<dbReference type="GO" id="GO:0009279">
    <property type="term" value="C:cell outer membrane"/>
    <property type="evidence" value="ECO:0007669"/>
    <property type="project" value="UniProtKB-SubCell"/>
</dbReference>
<evidence type="ECO:0000313" key="16">
    <source>
        <dbReference type="Proteomes" id="UP000029525"/>
    </source>
</evidence>
<sequence length="1037" mass="113898">MQKGKILPVSVFLSCCCLTSFASNVVGTSNAARTNYVSAAIDGKSSLISESLKARGVNANLKVAGTVVDENGEPVIGASIRIKGTQSGTQTDIDGKYVLDVPADAVLIVSYIGYKTQEVAVNGATTLDIKLQPEAHQIEEVVVTALGIKRSEKALSYNVQKVGGEALNTVKSANFMNSLSGKVAGVNINASAAGMGGATRVVMRGPKSITKSNQALYVIDGVPVNNTNNGEVSGGIYGSQPGSEGIADLNPEDIESINVLSGPAAAALYGSAAAQGVIMITTKKGKEGKVSVTISNSTQFANPFIMPEFQNSYLNRPGEVKSWGAKAASPYGAFDPKHFFNTGSNVQNNVSLTAGTEKNQTYLSIGTTNAKGILPNNKYDRYNFTFRNTTSFLKDNRMTFDFNFNYIRENDRNLTAQGQYYNPLTGLYLFPRGESFNAIRTYEIFDETRGIYMQNWNYGDALSMQNPYWVANRMVRTNNRTRYMVSGQLKYKIFDWLDVAARLRWDDAATKQEDKRYASTTNLFAHSKYGFYGYDKVNDQALYGDLMFNVNKVLGDYSTGANLGTSFNRTKYDVTGFQGGLKAPSNIFTPNGIDYGTPTNDNRPIYDYYKHSVNSIFANVELGWKSMLFLTLTGRNDWDSALAGTDNPSFFYPSVGMSAVISQMAKLPEFISYLKVRGSWASVGSAISANITSPWRYGYNPASGTYETVTYKFPSNFKPERTDSWEAGLTARFFNNNLTLDVTLYQSNTKNQTFLRPITPSEGFTREYVQTGNVRNRGIELSLGYNHKWGDFDWSTNFTYSANRNKIVELLADENEVINQGGLKGADIILKKGGTMGDLYMTTDFARDPEGNPIVKDGNVVQTNLANPSYRGSVLPKGNIGFTNDFGYKGFNFGFVITARFGGIVMSQTQALMDAYGVSKRSAEARDNGGIPVNNGTISAEKYYSVVGGDNPIWSEYIYSATNARLQDVHASYTFPRKWLGGIELTLGLNAHNLFMLYNKAPFDPESTASTGTYYQGFDYLMQPSLRTMGFNVKLKF</sequence>
<accession>A0A096AEV6</accession>